<dbReference type="GeneID" id="14012633"/>
<dbReference type="Pfam" id="PF08722">
    <property type="entry name" value="Tn7_TnsA-like_N"/>
    <property type="match status" value="1"/>
</dbReference>
<evidence type="ECO:0000256" key="1">
    <source>
        <dbReference type="HAMAP-Rule" id="MF_04160"/>
    </source>
</evidence>
<feature type="active site" evidence="1">
    <location>
        <position position="77"/>
    </location>
</feature>
<feature type="domain" description="TnsA endonuclease N-terminal" evidence="2">
    <location>
        <begin position="48"/>
        <end position="142"/>
    </location>
</feature>
<dbReference type="RefSeq" id="YP_007007200.1">
    <property type="nucleotide sequence ID" value="NC_019526.1"/>
</dbReference>
<dbReference type="GO" id="GO:0004527">
    <property type="term" value="F:exonuclease activity"/>
    <property type="evidence" value="ECO:0007669"/>
    <property type="project" value="UniProtKB-UniRule"/>
</dbReference>
<accession>H6X3K2</accession>
<dbReference type="InterPro" id="IPR046390">
    <property type="entry name" value="NUCL_HEAD_T4"/>
</dbReference>
<proteinExistence type="inferred from homology"/>
<sequence length="148" mass="17206">MQFNPAKITNTKQAQGVYKPVNPGKCKSATNIYRSSWERDVMLSLDLSPAVLNWASEPFSIPYVSPLDHKVKQYFPDFYVEYVDAEGKIRSQLIEVKPYKQCHMELAKSKKDKLTVLINQAKWSFAMDYCNKNGIEFKIITERNLYKK</sequence>
<feature type="active site" evidence="1">
    <location>
        <position position="38"/>
    </location>
</feature>
<dbReference type="HAMAP" id="MF_04160">
    <property type="entry name" value="NUCL_HEAD_T4"/>
    <property type="match status" value="1"/>
</dbReference>
<comment type="function">
    <text evidence="1">During phage morphogenesis, plays an essential role in the head-tail joining step. The associated nuclease activity is essential for morphogenesis, possibly by cleaving packaged DNA to enable the joining of heads to tails. Displays both exo- and endonuclease activity.</text>
</comment>
<dbReference type="EMBL" id="JQ513383">
    <property type="protein sequence ID" value="AFA44318.1"/>
    <property type="molecule type" value="Genomic_DNA"/>
</dbReference>
<dbReference type="GO" id="GO:0004519">
    <property type="term" value="F:endonuclease activity"/>
    <property type="evidence" value="ECO:0007669"/>
    <property type="project" value="UniProtKB-UniRule"/>
</dbReference>
<keyword evidence="1" id="KW-0378">Hydrolase</keyword>
<protein>
    <recommendedName>
        <fullName evidence="1">Head completion nuclease</fullName>
        <ecNumber evidence="1">3.1.-.-</ecNumber>
    </recommendedName>
</protein>
<keyword evidence="4" id="KW-1185">Reference proteome</keyword>
<dbReference type="KEGG" id="vg:14012633"/>
<dbReference type="EC" id="3.1.-.-" evidence="1"/>
<keyword evidence="1" id="KW-0269">Exonuclease</keyword>
<dbReference type="InterPro" id="IPR014833">
    <property type="entry name" value="TnsA_N"/>
</dbReference>
<dbReference type="Proteomes" id="UP000007524">
    <property type="component" value="Segment"/>
</dbReference>
<comment type="similarity">
    <text evidence="1">Belongs to the Caudovirales head completion nuclease family.</text>
</comment>
<evidence type="ECO:0000313" key="4">
    <source>
        <dbReference type="Proteomes" id="UP000007524"/>
    </source>
</evidence>
<organism evidence="3 4">
    <name type="scientific">Klebsiella phage vB_KleM_RaK2</name>
    <dbReference type="NCBI Taxonomy" id="1147094"/>
    <lineage>
        <taxon>Viruses</taxon>
        <taxon>Duplodnaviria</taxon>
        <taxon>Heunggongvirae</taxon>
        <taxon>Uroviricota</taxon>
        <taxon>Caudoviricetes</taxon>
        <taxon>Alcyoneusvirus</taxon>
        <taxon>Alcyoneusvirus RaK2</taxon>
    </lineage>
</organism>
<name>H6X3K2_9CAUD</name>
<dbReference type="OrthoDB" id="13184at10239"/>
<evidence type="ECO:0000313" key="3">
    <source>
        <dbReference type="EMBL" id="AFA44318.1"/>
    </source>
</evidence>
<evidence type="ECO:0000259" key="2">
    <source>
        <dbReference type="Pfam" id="PF08722"/>
    </source>
</evidence>
<keyword evidence="1" id="KW-0540">Nuclease</keyword>
<dbReference type="Gene3D" id="3.40.91.30">
    <property type="match status" value="1"/>
</dbReference>
<feature type="active site" evidence="1">
    <location>
        <position position="97"/>
    </location>
</feature>
<reference evidence="3 4" key="1">
    <citation type="journal article" date="2012" name="J. Virol.">
        <title>Genome of Klebsiella sp.-Infecting Bacteriophage vB_KleM_RaK2.</title>
        <authorList>
            <person name="Simoliunas E."/>
            <person name="Kaliniene L."/>
            <person name="Truncaite L."/>
            <person name="Klausa V."/>
            <person name="Zajanckauskaite A."/>
            <person name="Meskys R."/>
        </authorList>
    </citation>
    <scope>NUCLEOTIDE SEQUENCE [LARGE SCALE GENOMIC DNA]</scope>
</reference>
<gene>
    <name evidence="3" type="ORF">RaK2_00045</name>
</gene>
<keyword evidence="1" id="KW-0255">Endonuclease</keyword>